<keyword evidence="3" id="KW-1133">Transmembrane helix</keyword>
<keyword evidence="1" id="KW-0547">Nucleotide-binding</keyword>
<feature type="domain" description="ABC transporter" evidence="4">
    <location>
        <begin position="8"/>
        <end position="252"/>
    </location>
</feature>
<dbReference type="InterPro" id="IPR003439">
    <property type="entry name" value="ABC_transporter-like_ATP-bd"/>
</dbReference>
<dbReference type="PROSITE" id="PS00211">
    <property type="entry name" value="ABC_TRANSPORTER_1"/>
    <property type="match status" value="1"/>
</dbReference>
<feature type="transmembrane region" description="Helical" evidence="3">
    <location>
        <begin position="675"/>
        <end position="701"/>
    </location>
</feature>
<dbReference type="InterPro" id="IPR003593">
    <property type="entry name" value="AAA+_ATPase"/>
</dbReference>
<evidence type="ECO:0000256" key="3">
    <source>
        <dbReference type="SAM" id="Phobius"/>
    </source>
</evidence>
<evidence type="ECO:0000313" key="6">
    <source>
        <dbReference type="Proteomes" id="UP000054396"/>
    </source>
</evidence>
<dbReference type="PANTHER" id="PTHR24220">
    <property type="entry name" value="IMPORT ATP-BINDING PROTEIN"/>
    <property type="match status" value="1"/>
</dbReference>
<keyword evidence="6" id="KW-1185">Reference proteome</keyword>
<protein>
    <recommendedName>
        <fullName evidence="4">ABC transporter domain-containing protein</fullName>
    </recommendedName>
</protein>
<dbReference type="GO" id="GO:0005886">
    <property type="term" value="C:plasma membrane"/>
    <property type="evidence" value="ECO:0007669"/>
    <property type="project" value="TreeGrafter"/>
</dbReference>
<evidence type="ECO:0000256" key="1">
    <source>
        <dbReference type="ARBA" id="ARBA00022741"/>
    </source>
</evidence>
<dbReference type="EMBL" id="LPXO01000001">
    <property type="protein sequence ID" value="KUF12455.1"/>
    <property type="molecule type" value="Genomic_DNA"/>
</dbReference>
<organism evidence="5 6">
    <name type="scientific">Pseudoponticoccus marisrubri</name>
    <dbReference type="NCBI Taxonomy" id="1685382"/>
    <lineage>
        <taxon>Bacteria</taxon>
        <taxon>Pseudomonadati</taxon>
        <taxon>Pseudomonadota</taxon>
        <taxon>Alphaproteobacteria</taxon>
        <taxon>Rhodobacterales</taxon>
        <taxon>Roseobacteraceae</taxon>
        <taxon>Pseudoponticoccus</taxon>
    </lineage>
</organism>
<dbReference type="InterPro" id="IPR027417">
    <property type="entry name" value="P-loop_NTPase"/>
</dbReference>
<dbReference type="RefSeq" id="WP_058860401.1">
    <property type="nucleotide sequence ID" value="NZ_LPXO01000001.1"/>
</dbReference>
<dbReference type="STRING" id="1685382.AVJ23_01615"/>
<dbReference type="PROSITE" id="PS50893">
    <property type="entry name" value="ABC_TRANSPORTER_2"/>
    <property type="match status" value="1"/>
</dbReference>
<dbReference type="OrthoDB" id="7343243at2"/>
<keyword evidence="2" id="KW-0067">ATP-binding</keyword>
<dbReference type="InterPro" id="IPR015854">
    <property type="entry name" value="ABC_transpr_LolD-like"/>
</dbReference>
<evidence type="ECO:0000313" key="5">
    <source>
        <dbReference type="EMBL" id="KUF12455.1"/>
    </source>
</evidence>
<dbReference type="Proteomes" id="UP000054396">
    <property type="component" value="Unassembled WGS sequence"/>
</dbReference>
<feature type="transmembrane region" description="Helical" evidence="3">
    <location>
        <begin position="624"/>
        <end position="654"/>
    </location>
</feature>
<dbReference type="Pfam" id="PF00005">
    <property type="entry name" value="ABC_tran"/>
    <property type="match status" value="1"/>
</dbReference>
<name>A0A0W7WPL9_9RHOB</name>
<dbReference type="GO" id="GO:0016887">
    <property type="term" value="F:ATP hydrolysis activity"/>
    <property type="evidence" value="ECO:0007669"/>
    <property type="project" value="InterPro"/>
</dbReference>
<feature type="transmembrane region" description="Helical" evidence="3">
    <location>
        <begin position="721"/>
        <end position="744"/>
    </location>
</feature>
<evidence type="ECO:0000259" key="4">
    <source>
        <dbReference type="PROSITE" id="PS50893"/>
    </source>
</evidence>
<reference evidence="5 6" key="1">
    <citation type="submission" date="2015-12" db="EMBL/GenBank/DDBJ databases">
        <authorList>
            <person name="Shamseldin A."/>
            <person name="Moawad H."/>
            <person name="Abd El-Rahim W.M."/>
            <person name="Sadowsky M.J."/>
        </authorList>
    </citation>
    <scope>NUCLEOTIDE SEQUENCE [LARGE SCALE GENOMIC DNA]</scope>
    <source>
        <strain evidence="5 6">SJ5A-1</strain>
    </source>
</reference>
<dbReference type="SMART" id="SM00382">
    <property type="entry name" value="AAA"/>
    <property type="match status" value="1"/>
</dbReference>
<comment type="caution">
    <text evidence="5">The sequence shown here is derived from an EMBL/GenBank/DDBJ whole genome shotgun (WGS) entry which is preliminary data.</text>
</comment>
<keyword evidence="3" id="KW-0472">Membrane</keyword>
<dbReference type="Gene3D" id="3.40.50.300">
    <property type="entry name" value="P-loop containing nucleotide triphosphate hydrolases"/>
    <property type="match status" value="1"/>
</dbReference>
<dbReference type="InterPro" id="IPR017871">
    <property type="entry name" value="ABC_transporter-like_CS"/>
</dbReference>
<dbReference type="SUPFAM" id="SSF52540">
    <property type="entry name" value="P-loop containing nucleoside triphosphate hydrolases"/>
    <property type="match status" value="1"/>
</dbReference>
<dbReference type="GO" id="GO:0022857">
    <property type="term" value="F:transmembrane transporter activity"/>
    <property type="evidence" value="ECO:0007669"/>
    <property type="project" value="TreeGrafter"/>
</dbReference>
<sequence>MRQPGPLVRIEAFALARGAPGGPGFRLEIPALEIPRGGITAIVGVSGSGKSTLLNICSGLERSGQGTVRVALGEGPAVDLDRDGFDHARVGRVFQSGHLVQGATVAANLALGLAPRGAALAQVDRAQLARALADVNLSEELLDRRVWQLSGGQQQRVALARALIADPPLIIADEPTSSLDPDLADELMLRLRRWVDAGPPGARSILWVTHDYRPVQRYADRLLVMTTDAVGRAGPKTDAPVPVPQTLREIEALVGTAAPPPPVSARTGAEGASGWRHLARSLALAQVLRRPGAGSGLAATLSLPGPRARASPGAWARAFSEYSLTLRLLLGVVVLHGLMLLYAVQDRQAETVLNSARNCHTIVKGTSAELDLDPPEVRWLATRPWLEATADEALRSERMASDEMLALLASASPGPACTPQIAAWPRRDLRLDAWFPQPGQSCADSRRGPDGANARRSLQTVALHRNEPLLQDLHGVGGASIASLVRDRTAAGSRMGLVIAAEAVPRLFGISPAEAAARDTICVQRNGLRDGEPQLITLIGISDRLPRDGDFYFDALFPLEALERAKPDMADDAYRKTALYFQPRELAPLARFLEPEAGADSIGVRYRYDPDSLERFRQVIASNLLVSAVLAVVATLVLVATALMIAASVGALVADNRRAFAMMLAMGVPRRLPMAVIGWYLGVLFALAGGTALLLAGLTWLGLVLAGGVAGQIAEIGATRYFCLFLGALGLIALTCFATAWYVVRGELNSVRHRLASILESGG</sequence>
<keyword evidence="3" id="KW-0812">Transmembrane</keyword>
<evidence type="ECO:0000256" key="2">
    <source>
        <dbReference type="ARBA" id="ARBA00022840"/>
    </source>
</evidence>
<accession>A0A0W7WPL9</accession>
<dbReference type="AlphaFoldDB" id="A0A0W7WPL9"/>
<proteinExistence type="predicted"/>
<dbReference type="GO" id="GO:0005524">
    <property type="term" value="F:ATP binding"/>
    <property type="evidence" value="ECO:0007669"/>
    <property type="project" value="UniProtKB-KW"/>
</dbReference>
<gene>
    <name evidence="5" type="ORF">AVJ23_01615</name>
</gene>